<name>A0ACB9E408_CICIN</name>
<sequence length="245" mass="27314">MKIEGEIAGGGGGGGRTTSFLIFLLWGGLMYYVFNLAPNQTPVSDYDAETRLVMINSNNFTANPFNSCYFPVDGHVPPEKAVLFDRRRCSKGSVPVFPFLILSFFLGAYGLIPYFVLRRPPPPPTEEADLKKWPLNFLESKLTAGITFVVGLGLIIYAGLATGDDWREYLQYFGGSKLIHVTSIDFALLSSFAPFWVYNDMSARKWNKKGFWLLPLSVIPFLGPALYLLLRPSLSTVCLLTSKEE</sequence>
<accession>A0ACB9E408</accession>
<gene>
    <name evidence="1" type="ORF">L2E82_25572</name>
</gene>
<protein>
    <submittedName>
        <fullName evidence="1">Uncharacterized protein</fullName>
    </submittedName>
</protein>
<keyword evidence="2" id="KW-1185">Reference proteome</keyword>
<evidence type="ECO:0000313" key="2">
    <source>
        <dbReference type="Proteomes" id="UP001055811"/>
    </source>
</evidence>
<dbReference type="EMBL" id="CM042012">
    <property type="protein sequence ID" value="KAI3753517.1"/>
    <property type="molecule type" value="Genomic_DNA"/>
</dbReference>
<organism evidence="1 2">
    <name type="scientific">Cichorium intybus</name>
    <name type="common">Chicory</name>
    <dbReference type="NCBI Taxonomy" id="13427"/>
    <lineage>
        <taxon>Eukaryota</taxon>
        <taxon>Viridiplantae</taxon>
        <taxon>Streptophyta</taxon>
        <taxon>Embryophyta</taxon>
        <taxon>Tracheophyta</taxon>
        <taxon>Spermatophyta</taxon>
        <taxon>Magnoliopsida</taxon>
        <taxon>eudicotyledons</taxon>
        <taxon>Gunneridae</taxon>
        <taxon>Pentapetalae</taxon>
        <taxon>asterids</taxon>
        <taxon>campanulids</taxon>
        <taxon>Asterales</taxon>
        <taxon>Asteraceae</taxon>
        <taxon>Cichorioideae</taxon>
        <taxon>Cichorieae</taxon>
        <taxon>Cichoriinae</taxon>
        <taxon>Cichorium</taxon>
    </lineage>
</organism>
<reference evidence="1 2" key="2">
    <citation type="journal article" date="2022" name="Mol. Ecol. Resour.">
        <title>The genomes of chicory, endive, great burdock and yacon provide insights into Asteraceae paleo-polyploidization history and plant inulin production.</title>
        <authorList>
            <person name="Fan W."/>
            <person name="Wang S."/>
            <person name="Wang H."/>
            <person name="Wang A."/>
            <person name="Jiang F."/>
            <person name="Liu H."/>
            <person name="Zhao H."/>
            <person name="Xu D."/>
            <person name="Zhang Y."/>
        </authorList>
    </citation>
    <scope>NUCLEOTIDE SEQUENCE [LARGE SCALE GENOMIC DNA]</scope>
    <source>
        <strain evidence="2">cv. Punajuju</strain>
        <tissue evidence="1">Leaves</tissue>
    </source>
</reference>
<evidence type="ECO:0000313" key="1">
    <source>
        <dbReference type="EMBL" id="KAI3753517.1"/>
    </source>
</evidence>
<proteinExistence type="predicted"/>
<dbReference type="Proteomes" id="UP001055811">
    <property type="component" value="Linkage Group LG04"/>
</dbReference>
<comment type="caution">
    <text evidence="1">The sequence shown here is derived from an EMBL/GenBank/DDBJ whole genome shotgun (WGS) entry which is preliminary data.</text>
</comment>
<reference evidence="2" key="1">
    <citation type="journal article" date="2022" name="Mol. Ecol. Resour.">
        <title>The genomes of chicory, endive, great burdock and yacon provide insights into Asteraceae palaeo-polyploidization history and plant inulin production.</title>
        <authorList>
            <person name="Fan W."/>
            <person name="Wang S."/>
            <person name="Wang H."/>
            <person name="Wang A."/>
            <person name="Jiang F."/>
            <person name="Liu H."/>
            <person name="Zhao H."/>
            <person name="Xu D."/>
            <person name="Zhang Y."/>
        </authorList>
    </citation>
    <scope>NUCLEOTIDE SEQUENCE [LARGE SCALE GENOMIC DNA]</scope>
    <source>
        <strain evidence="2">cv. Punajuju</strain>
    </source>
</reference>